<organism evidence="2 3">
    <name type="scientific">Halteria grandinella</name>
    <dbReference type="NCBI Taxonomy" id="5974"/>
    <lineage>
        <taxon>Eukaryota</taxon>
        <taxon>Sar</taxon>
        <taxon>Alveolata</taxon>
        <taxon>Ciliophora</taxon>
        <taxon>Intramacronucleata</taxon>
        <taxon>Spirotrichea</taxon>
        <taxon>Stichotrichia</taxon>
        <taxon>Sporadotrichida</taxon>
        <taxon>Halteriidae</taxon>
        <taxon>Halteria</taxon>
    </lineage>
</organism>
<protein>
    <submittedName>
        <fullName evidence="2">Uncharacterized protein</fullName>
    </submittedName>
</protein>
<reference evidence="2" key="1">
    <citation type="submission" date="2019-06" db="EMBL/GenBank/DDBJ databases">
        <authorList>
            <person name="Zheng W."/>
        </authorList>
    </citation>
    <scope>NUCLEOTIDE SEQUENCE</scope>
    <source>
        <strain evidence="2">QDHG01</strain>
    </source>
</reference>
<evidence type="ECO:0000256" key="1">
    <source>
        <dbReference type="SAM" id="MobiDB-lite"/>
    </source>
</evidence>
<evidence type="ECO:0000313" key="2">
    <source>
        <dbReference type="EMBL" id="TNV75502.1"/>
    </source>
</evidence>
<feature type="compositionally biased region" description="Basic and acidic residues" evidence="1">
    <location>
        <begin position="43"/>
        <end position="73"/>
    </location>
</feature>
<dbReference type="AlphaFoldDB" id="A0A8J8NHH9"/>
<feature type="region of interest" description="Disordered" evidence="1">
    <location>
        <begin position="1"/>
        <end position="73"/>
    </location>
</feature>
<dbReference type="EMBL" id="RRYP01015436">
    <property type="protein sequence ID" value="TNV75502.1"/>
    <property type="molecule type" value="Genomic_DNA"/>
</dbReference>
<sequence>MKGSEQNLEKGAHKEPETVEEMLEHAGVRHPKYVSHLPGHKSHPNEFRHEIQHTHPTEPKPDDPLKEKDLPQK</sequence>
<accession>A0A8J8NHH9</accession>
<feature type="compositionally biased region" description="Basic and acidic residues" evidence="1">
    <location>
        <begin position="7"/>
        <end position="27"/>
    </location>
</feature>
<comment type="caution">
    <text evidence="2">The sequence shown here is derived from an EMBL/GenBank/DDBJ whole genome shotgun (WGS) entry which is preliminary data.</text>
</comment>
<name>A0A8J8NHH9_HALGN</name>
<feature type="compositionally biased region" description="Basic residues" evidence="1">
    <location>
        <begin position="28"/>
        <end position="42"/>
    </location>
</feature>
<evidence type="ECO:0000313" key="3">
    <source>
        <dbReference type="Proteomes" id="UP000785679"/>
    </source>
</evidence>
<proteinExistence type="predicted"/>
<gene>
    <name evidence="2" type="ORF">FGO68_gene16948</name>
</gene>
<dbReference type="Proteomes" id="UP000785679">
    <property type="component" value="Unassembled WGS sequence"/>
</dbReference>
<keyword evidence="3" id="KW-1185">Reference proteome</keyword>